<feature type="domain" description="SpaA-like prealbumin fold" evidence="3">
    <location>
        <begin position="287"/>
        <end position="369"/>
    </location>
</feature>
<name>A0A846WUY1_9ACTN</name>
<sequence>MTHATRNRIRRALLLPVALIPMTGLLPAVAGAEPTTPPAPPTTTSAAPTPATPTTTSPTTSTVPTTTTPTTAPSTTTTMPPQGPPGLLTVGAVRIVDPRGASVPGATVYVQGCKGGPGAALADGGATTVTGRCVSARMDHTPTNWRLLSPVVQTITTDSGRAEFRFVLERGGIVPPTTTTSPPPTAGVRFTITARDQNGNGVPSEYAVAECDSWRPLGGARTDSGGNGGGAFPRDCVSVVPTAWPSSCVLLGPNAYSRVEGNAVNRLAFRFRCGVTIPPGEVETNGTLVKTDRITGAPLAGASFVISRCGSDEAVRAVTTGANGIASFSLPSGCYRATETAAPAGYVRDAAAVAFEVRLTPQFQVRVTNSRIGAGPVVRNPGVRVPIASIPSGRTA</sequence>
<keyword evidence="5" id="KW-1185">Reference proteome</keyword>
<evidence type="ECO:0000313" key="4">
    <source>
        <dbReference type="EMBL" id="NKY16927.1"/>
    </source>
</evidence>
<evidence type="ECO:0000256" key="2">
    <source>
        <dbReference type="SAM" id="SignalP"/>
    </source>
</evidence>
<dbReference type="RefSeq" id="WP_168544045.1">
    <property type="nucleotide sequence ID" value="NZ_BAAAKS010000031.1"/>
</dbReference>
<feature type="signal peptide" evidence="2">
    <location>
        <begin position="1"/>
        <end position="32"/>
    </location>
</feature>
<keyword evidence="2" id="KW-0732">Signal</keyword>
<protein>
    <recommendedName>
        <fullName evidence="3">SpaA-like prealbumin fold domain-containing protein</fullName>
    </recommendedName>
</protein>
<reference evidence="4 5" key="1">
    <citation type="submission" date="2020-04" db="EMBL/GenBank/DDBJ databases">
        <title>MicrobeNet Type strains.</title>
        <authorList>
            <person name="Nicholson A.C."/>
        </authorList>
    </citation>
    <scope>NUCLEOTIDE SEQUENCE [LARGE SCALE GENOMIC DNA]</scope>
    <source>
        <strain evidence="4 5">DSM 44113</strain>
    </source>
</reference>
<proteinExistence type="predicted"/>
<dbReference type="AlphaFoldDB" id="A0A846WUY1"/>
<dbReference type="Pfam" id="PF17802">
    <property type="entry name" value="SpaA"/>
    <property type="match status" value="1"/>
</dbReference>
<accession>A0A846WUY1</accession>
<dbReference type="InterPro" id="IPR041033">
    <property type="entry name" value="SpaA_PFL_dom_1"/>
</dbReference>
<organism evidence="4 5">
    <name type="scientific">Tsukamurella spumae</name>
    <dbReference type="NCBI Taxonomy" id="44753"/>
    <lineage>
        <taxon>Bacteria</taxon>
        <taxon>Bacillati</taxon>
        <taxon>Actinomycetota</taxon>
        <taxon>Actinomycetes</taxon>
        <taxon>Mycobacteriales</taxon>
        <taxon>Tsukamurellaceae</taxon>
        <taxon>Tsukamurella</taxon>
    </lineage>
</organism>
<dbReference type="InterPro" id="IPR013783">
    <property type="entry name" value="Ig-like_fold"/>
</dbReference>
<evidence type="ECO:0000313" key="5">
    <source>
        <dbReference type="Proteomes" id="UP000582646"/>
    </source>
</evidence>
<dbReference type="GO" id="GO:0005975">
    <property type="term" value="P:carbohydrate metabolic process"/>
    <property type="evidence" value="ECO:0007669"/>
    <property type="project" value="UniProtKB-ARBA"/>
</dbReference>
<comment type="caution">
    <text evidence="4">The sequence shown here is derived from an EMBL/GenBank/DDBJ whole genome shotgun (WGS) entry which is preliminary data.</text>
</comment>
<feature type="compositionally biased region" description="Low complexity" evidence="1">
    <location>
        <begin position="42"/>
        <end position="84"/>
    </location>
</feature>
<feature type="chain" id="PRO_5032662526" description="SpaA-like prealbumin fold domain-containing protein" evidence="2">
    <location>
        <begin position="33"/>
        <end position="396"/>
    </location>
</feature>
<evidence type="ECO:0000256" key="1">
    <source>
        <dbReference type="SAM" id="MobiDB-lite"/>
    </source>
</evidence>
<feature type="region of interest" description="Disordered" evidence="1">
    <location>
        <begin position="31"/>
        <end position="84"/>
    </location>
</feature>
<evidence type="ECO:0000259" key="3">
    <source>
        <dbReference type="Pfam" id="PF17802"/>
    </source>
</evidence>
<gene>
    <name evidence="4" type="ORF">HF999_00835</name>
</gene>
<dbReference type="Gene3D" id="2.60.40.10">
    <property type="entry name" value="Immunoglobulins"/>
    <property type="match status" value="1"/>
</dbReference>
<dbReference type="SUPFAM" id="SSF49478">
    <property type="entry name" value="Cna protein B-type domain"/>
    <property type="match status" value="1"/>
</dbReference>
<dbReference type="EMBL" id="JAAXOQ010000001">
    <property type="protein sequence ID" value="NKY16927.1"/>
    <property type="molecule type" value="Genomic_DNA"/>
</dbReference>
<dbReference type="Proteomes" id="UP000582646">
    <property type="component" value="Unassembled WGS sequence"/>
</dbReference>